<evidence type="ECO:0000256" key="6">
    <source>
        <dbReference type="SAM" id="Phobius"/>
    </source>
</evidence>
<feature type="transmembrane region" description="Helical" evidence="6">
    <location>
        <begin position="108"/>
        <end position="134"/>
    </location>
</feature>
<keyword evidence="8" id="KW-1185">Reference proteome</keyword>
<evidence type="ECO:0000256" key="4">
    <source>
        <dbReference type="ARBA" id="ARBA00022989"/>
    </source>
</evidence>
<reference evidence="7 8" key="1">
    <citation type="submission" date="2017-03" db="EMBL/GenBank/DDBJ databases">
        <title>Genome of the blue death feigning beetle - Asbolus verrucosus.</title>
        <authorList>
            <person name="Rider S.D."/>
        </authorList>
    </citation>
    <scope>NUCLEOTIDE SEQUENCE [LARGE SCALE GENOMIC DNA]</scope>
    <source>
        <strain evidence="7">Butters</strain>
        <tissue evidence="7">Head and leg muscle</tissue>
    </source>
</reference>
<dbReference type="AlphaFoldDB" id="A0A482VN95"/>
<dbReference type="OrthoDB" id="6432214at2759"/>
<dbReference type="EMBL" id="QDEB01082329">
    <property type="protein sequence ID" value="RZC34173.1"/>
    <property type="molecule type" value="Genomic_DNA"/>
</dbReference>
<organism evidence="7 8">
    <name type="scientific">Asbolus verrucosus</name>
    <name type="common">Desert ironclad beetle</name>
    <dbReference type="NCBI Taxonomy" id="1661398"/>
    <lineage>
        <taxon>Eukaryota</taxon>
        <taxon>Metazoa</taxon>
        <taxon>Ecdysozoa</taxon>
        <taxon>Arthropoda</taxon>
        <taxon>Hexapoda</taxon>
        <taxon>Insecta</taxon>
        <taxon>Pterygota</taxon>
        <taxon>Neoptera</taxon>
        <taxon>Endopterygota</taxon>
        <taxon>Coleoptera</taxon>
        <taxon>Polyphaga</taxon>
        <taxon>Cucujiformia</taxon>
        <taxon>Tenebrionidae</taxon>
        <taxon>Pimeliinae</taxon>
        <taxon>Asbolus</taxon>
    </lineage>
</organism>
<evidence type="ECO:0000256" key="3">
    <source>
        <dbReference type="ARBA" id="ARBA00022692"/>
    </source>
</evidence>
<dbReference type="GO" id="GO:0007605">
    <property type="term" value="P:sensory perception of sound"/>
    <property type="evidence" value="ECO:0007669"/>
    <property type="project" value="UniProtKB-ARBA"/>
</dbReference>
<feature type="transmembrane region" description="Helical" evidence="6">
    <location>
        <begin position="146"/>
        <end position="171"/>
    </location>
</feature>
<comment type="subcellular location">
    <subcellularLocation>
        <location evidence="1">Membrane</location>
        <topology evidence="1">Multi-pass membrane protein</topology>
    </subcellularLocation>
</comment>
<dbReference type="GO" id="GO:0016020">
    <property type="term" value="C:membrane"/>
    <property type="evidence" value="ECO:0007669"/>
    <property type="project" value="UniProtKB-SubCell"/>
</dbReference>
<evidence type="ECO:0000313" key="7">
    <source>
        <dbReference type="EMBL" id="RZC34173.1"/>
    </source>
</evidence>
<feature type="non-terminal residue" evidence="7">
    <location>
        <position position="206"/>
    </location>
</feature>
<proteinExistence type="inferred from homology"/>
<dbReference type="PANTHER" id="PTHR31548:SF6">
    <property type="entry name" value="AGAP002756-PA"/>
    <property type="match status" value="1"/>
</dbReference>
<evidence type="ECO:0000256" key="5">
    <source>
        <dbReference type="ARBA" id="ARBA00023136"/>
    </source>
</evidence>
<keyword evidence="5 6" id="KW-0472">Membrane</keyword>
<feature type="transmembrane region" description="Helical" evidence="6">
    <location>
        <begin position="7"/>
        <end position="25"/>
    </location>
</feature>
<dbReference type="Gene3D" id="1.20.140.150">
    <property type="match status" value="1"/>
</dbReference>
<evidence type="ECO:0000256" key="2">
    <source>
        <dbReference type="ARBA" id="ARBA00005787"/>
    </source>
</evidence>
<protein>
    <submittedName>
        <fullName evidence="7">Uncharacterized protein</fullName>
    </submittedName>
</protein>
<gene>
    <name evidence="7" type="ORF">BDFB_005225</name>
</gene>
<evidence type="ECO:0000256" key="1">
    <source>
        <dbReference type="ARBA" id="ARBA00004141"/>
    </source>
</evidence>
<keyword evidence="3 6" id="KW-0812">Transmembrane</keyword>
<evidence type="ECO:0000313" key="8">
    <source>
        <dbReference type="Proteomes" id="UP000292052"/>
    </source>
</evidence>
<sequence>MVKTKREYILATCFLSGAAAIISFISLGTEEWVTSDAITPVVCLLDENICALLCGNNMMSNLRKLKNGKNPANEDVEDCVTITSDRTLFDRYNGYFTRNSADTTERQFINAGVWICTIIFLCLSAAMGLVSAGLAVWNTTANPYQIYFSVFGLYIYNGIAFFSILLTIILWGAMFCQDLLTSNLPTYKTFLESFTTKNLSQLGYSY</sequence>
<accession>A0A482VN95</accession>
<dbReference type="PANTHER" id="PTHR31548">
    <property type="entry name" value="CLARIN"/>
    <property type="match status" value="1"/>
</dbReference>
<comment type="caution">
    <text evidence="7">The sequence shown here is derived from an EMBL/GenBank/DDBJ whole genome shotgun (WGS) entry which is preliminary data.</text>
</comment>
<name>A0A482VN95_ASBVE</name>
<keyword evidence="4 6" id="KW-1133">Transmembrane helix</keyword>
<dbReference type="STRING" id="1661398.A0A482VN95"/>
<dbReference type="Proteomes" id="UP000292052">
    <property type="component" value="Unassembled WGS sequence"/>
</dbReference>
<dbReference type="InterPro" id="IPR026748">
    <property type="entry name" value="Clarin"/>
</dbReference>
<comment type="similarity">
    <text evidence="2">Belongs to the clarin family.</text>
</comment>